<dbReference type="Proteomes" id="UP000245820">
    <property type="component" value="Chromosome"/>
</dbReference>
<evidence type="ECO:0000313" key="2">
    <source>
        <dbReference type="Proteomes" id="UP000245820"/>
    </source>
</evidence>
<protein>
    <recommendedName>
        <fullName evidence="3">Tail fiber protein</fullName>
    </recommendedName>
</protein>
<sequence length="332" mass="34893">MAGITTFLDESKMPARNQEQKLFDDLVAYVFQNFPKWGREVNETLAAFNAALAGGAYALPYTFDTATADADPGAGKLRLSSAAQNASTVMRLDLTAGGQDYTTLIDTFDASTSLVKGTIRLTKQGDMSKWMTFDVSARTAPAGYRNLAVVCTGSSSTSPFVSGDSLLLFFQRTGDRGQIGARSVDPLAAATITSQLVAIDYPNIFNPIYDKYSIELNGVSKSSSGTTPVLQLVTAGGVVTSGYSGGVLTGNGTTASGLALASSSVLTGTAEIRNANGVLKSLEFRGFGDTRFQFAMGAGISMPEPARGFRIIPGNSDVFTAGTIRVFGHRND</sequence>
<proteinExistence type="predicted"/>
<evidence type="ECO:0008006" key="3">
    <source>
        <dbReference type="Google" id="ProtNLM"/>
    </source>
</evidence>
<organism evidence="1 2">
    <name type="scientific">Massilia oculi</name>
    <dbReference type="NCBI Taxonomy" id="945844"/>
    <lineage>
        <taxon>Bacteria</taxon>
        <taxon>Pseudomonadati</taxon>
        <taxon>Pseudomonadota</taxon>
        <taxon>Betaproteobacteria</taxon>
        <taxon>Burkholderiales</taxon>
        <taxon>Oxalobacteraceae</taxon>
        <taxon>Telluria group</taxon>
        <taxon>Massilia</taxon>
    </lineage>
</organism>
<dbReference type="OrthoDB" id="9156929at2"/>
<dbReference type="KEGG" id="mtim:DIR46_07440"/>
<dbReference type="AlphaFoldDB" id="A0A2S2DG01"/>
<keyword evidence="2" id="KW-1185">Reference proteome</keyword>
<name>A0A2S2DG01_9BURK</name>
<accession>A0A2S2DG01</accession>
<dbReference type="EMBL" id="CP029343">
    <property type="protein sequence ID" value="AWL04285.1"/>
    <property type="molecule type" value="Genomic_DNA"/>
</dbReference>
<evidence type="ECO:0000313" key="1">
    <source>
        <dbReference type="EMBL" id="AWL04285.1"/>
    </source>
</evidence>
<reference evidence="1 2" key="1">
    <citation type="submission" date="2018-05" db="EMBL/GenBank/DDBJ databases">
        <title>Complete genome sequence of Massilia oculi sp. nov. CCUG 43427T (=DSM 26321T), the type strain of M. oculi, and comparison with genome sequences of other Massilia strains.</title>
        <authorList>
            <person name="Zhu B."/>
        </authorList>
    </citation>
    <scope>NUCLEOTIDE SEQUENCE [LARGE SCALE GENOMIC DNA]</scope>
    <source>
        <strain evidence="1 2">CCUG 43427</strain>
    </source>
</reference>
<gene>
    <name evidence="1" type="ORF">DIR46_07440</name>
</gene>